<dbReference type="AlphaFoldDB" id="A0A0M8ZSN8"/>
<reference evidence="1 2" key="1">
    <citation type="submission" date="2015-07" db="EMBL/GenBank/DDBJ databases">
        <title>The genome of Melipona quadrifasciata.</title>
        <authorList>
            <person name="Pan H."/>
            <person name="Kapheim K."/>
        </authorList>
    </citation>
    <scope>NUCLEOTIDE SEQUENCE [LARGE SCALE GENOMIC DNA]</scope>
    <source>
        <strain evidence="1">0111107301</strain>
        <tissue evidence="1">Whole body</tissue>
    </source>
</reference>
<gene>
    <name evidence="1" type="ORF">WN51_04743</name>
</gene>
<keyword evidence="2" id="KW-1185">Reference proteome</keyword>
<organism evidence="1 2">
    <name type="scientific">Melipona quadrifasciata</name>
    <dbReference type="NCBI Taxonomy" id="166423"/>
    <lineage>
        <taxon>Eukaryota</taxon>
        <taxon>Metazoa</taxon>
        <taxon>Ecdysozoa</taxon>
        <taxon>Arthropoda</taxon>
        <taxon>Hexapoda</taxon>
        <taxon>Insecta</taxon>
        <taxon>Pterygota</taxon>
        <taxon>Neoptera</taxon>
        <taxon>Endopterygota</taxon>
        <taxon>Hymenoptera</taxon>
        <taxon>Apocrita</taxon>
        <taxon>Aculeata</taxon>
        <taxon>Apoidea</taxon>
        <taxon>Anthophila</taxon>
        <taxon>Apidae</taxon>
        <taxon>Melipona</taxon>
    </lineage>
</organism>
<evidence type="ECO:0000313" key="1">
    <source>
        <dbReference type="EMBL" id="KOX70340.1"/>
    </source>
</evidence>
<proteinExistence type="predicted"/>
<name>A0A0M8ZSN8_9HYME</name>
<sequence length="50" mass="5828">MICYEKKLKPRLKIKAKRNFLTKKLKLLGVGQEVAFSLCANETQTFQKQN</sequence>
<dbReference type="EMBL" id="KQ435863">
    <property type="protein sequence ID" value="KOX70340.1"/>
    <property type="molecule type" value="Genomic_DNA"/>
</dbReference>
<dbReference type="Proteomes" id="UP000053105">
    <property type="component" value="Unassembled WGS sequence"/>
</dbReference>
<protein>
    <submittedName>
        <fullName evidence="1">Uncharacterized protein</fullName>
    </submittedName>
</protein>
<evidence type="ECO:0000313" key="2">
    <source>
        <dbReference type="Proteomes" id="UP000053105"/>
    </source>
</evidence>
<accession>A0A0M8ZSN8</accession>